<feature type="chain" id="PRO_5021818256" evidence="1">
    <location>
        <begin position="27"/>
        <end position="136"/>
    </location>
</feature>
<dbReference type="Proteomes" id="UP000317557">
    <property type="component" value="Unassembled WGS sequence"/>
</dbReference>
<dbReference type="RefSeq" id="WP_142453985.1">
    <property type="nucleotide sequence ID" value="NZ_FXTP01000005.1"/>
</dbReference>
<evidence type="ECO:0000313" key="3">
    <source>
        <dbReference type="Proteomes" id="UP000317557"/>
    </source>
</evidence>
<dbReference type="OrthoDB" id="1525209at2"/>
<reference evidence="2 3" key="1">
    <citation type="submission" date="2017-05" db="EMBL/GenBank/DDBJ databases">
        <authorList>
            <person name="Varghese N."/>
            <person name="Submissions S."/>
        </authorList>
    </citation>
    <scope>NUCLEOTIDE SEQUENCE [LARGE SCALE GENOMIC DNA]</scope>
    <source>
        <strain evidence="2 3">DSM 21985</strain>
    </source>
</reference>
<evidence type="ECO:0000256" key="1">
    <source>
        <dbReference type="SAM" id="SignalP"/>
    </source>
</evidence>
<accession>A0A521CJE9</accession>
<dbReference type="EMBL" id="FXTP01000005">
    <property type="protein sequence ID" value="SMO58871.1"/>
    <property type="molecule type" value="Genomic_DNA"/>
</dbReference>
<sequence length="136" mass="15514">MNIKSTYNLPLLIVTAFLLASCAATGSINTTTYSHNYLTMIETAEEAIRSSRLNIEQVTENDEETEYEIIFSERVKFGGETVQGNLGRVIIRKINEDEASVQIINPEYHFTVPADQRRDYEDMLNNKIEDFLADDN</sequence>
<name>A0A521CJE9_9BACT</name>
<protein>
    <submittedName>
        <fullName evidence="2">Uncharacterized protein</fullName>
    </submittedName>
</protein>
<dbReference type="PROSITE" id="PS51257">
    <property type="entry name" value="PROKAR_LIPOPROTEIN"/>
    <property type="match status" value="1"/>
</dbReference>
<feature type="signal peptide" evidence="1">
    <location>
        <begin position="1"/>
        <end position="26"/>
    </location>
</feature>
<dbReference type="AlphaFoldDB" id="A0A521CJE9"/>
<keyword evidence="3" id="KW-1185">Reference proteome</keyword>
<keyword evidence="1" id="KW-0732">Signal</keyword>
<evidence type="ECO:0000313" key="2">
    <source>
        <dbReference type="EMBL" id="SMO58871.1"/>
    </source>
</evidence>
<proteinExistence type="predicted"/>
<organism evidence="2 3">
    <name type="scientific">Gracilimonas mengyeensis</name>
    <dbReference type="NCBI Taxonomy" id="1302730"/>
    <lineage>
        <taxon>Bacteria</taxon>
        <taxon>Pseudomonadati</taxon>
        <taxon>Balneolota</taxon>
        <taxon>Balneolia</taxon>
        <taxon>Balneolales</taxon>
        <taxon>Balneolaceae</taxon>
        <taxon>Gracilimonas</taxon>
    </lineage>
</organism>
<gene>
    <name evidence="2" type="ORF">SAMN06265219_105164</name>
</gene>